<dbReference type="EMBL" id="MTSE01000050">
    <property type="protein sequence ID" value="OUJ68407.1"/>
    <property type="molecule type" value="Genomic_DNA"/>
</dbReference>
<gene>
    <name evidence="2" type="ORF">BXP70_27905</name>
</gene>
<evidence type="ECO:0000256" key="1">
    <source>
        <dbReference type="SAM" id="Phobius"/>
    </source>
</evidence>
<proteinExistence type="predicted"/>
<dbReference type="OrthoDB" id="675847at2"/>
<organism evidence="2 3">
    <name type="scientific">Hymenobacter crusticola</name>
    <dbReference type="NCBI Taxonomy" id="1770526"/>
    <lineage>
        <taxon>Bacteria</taxon>
        <taxon>Pseudomonadati</taxon>
        <taxon>Bacteroidota</taxon>
        <taxon>Cytophagia</taxon>
        <taxon>Cytophagales</taxon>
        <taxon>Hymenobacteraceae</taxon>
        <taxon>Hymenobacter</taxon>
    </lineage>
</organism>
<feature type="transmembrane region" description="Helical" evidence="1">
    <location>
        <begin position="66"/>
        <end position="84"/>
    </location>
</feature>
<feature type="transmembrane region" description="Helical" evidence="1">
    <location>
        <begin position="6"/>
        <end position="24"/>
    </location>
</feature>
<feature type="transmembrane region" description="Helical" evidence="1">
    <location>
        <begin position="196"/>
        <end position="218"/>
    </location>
</feature>
<accession>A0A243W5D9</accession>
<feature type="transmembrane region" description="Helical" evidence="1">
    <location>
        <begin position="158"/>
        <end position="176"/>
    </location>
</feature>
<dbReference type="AlphaFoldDB" id="A0A243W5D9"/>
<sequence>MEPVPATLSIAFALTTALAIWLFYQPARPARRTRYVLGTWLLLQSALSLNGFYAAAPWALPPRLSLALAPPLVLLITACVTVSGRRYLDRLRLDQLTLLHSVRLPVELVLLGLFRHGLAPELLTFEGRNWDIVAGVSAPLLYYGVFRRHWLGTTGLRGWNVVCLGLLLNVVGNAILSVPSPFQQLAFEQPLVAVLYFPFLWLPACVVPLVLLAHVAAIRQLVRRPATNLVRTHRTNVHEQ</sequence>
<feature type="transmembrane region" description="Helical" evidence="1">
    <location>
        <begin position="36"/>
        <end position="60"/>
    </location>
</feature>
<reference evidence="2 3" key="1">
    <citation type="submission" date="2017-01" db="EMBL/GenBank/DDBJ databases">
        <title>A new Hymenobacter.</title>
        <authorList>
            <person name="Liang Y."/>
            <person name="Feng F."/>
        </authorList>
    </citation>
    <scope>NUCLEOTIDE SEQUENCE [LARGE SCALE GENOMIC DNA]</scope>
    <source>
        <strain evidence="2">MIMBbqt21</strain>
    </source>
</reference>
<keyword evidence="1" id="KW-0812">Transmembrane</keyword>
<keyword evidence="1" id="KW-1133">Transmembrane helix</keyword>
<comment type="caution">
    <text evidence="2">The sequence shown here is derived from an EMBL/GenBank/DDBJ whole genome shotgun (WGS) entry which is preliminary data.</text>
</comment>
<name>A0A243W5D9_9BACT</name>
<dbReference type="Proteomes" id="UP000194873">
    <property type="component" value="Unassembled WGS sequence"/>
</dbReference>
<evidence type="ECO:0000313" key="2">
    <source>
        <dbReference type="EMBL" id="OUJ68407.1"/>
    </source>
</evidence>
<keyword evidence="3" id="KW-1185">Reference proteome</keyword>
<evidence type="ECO:0000313" key="3">
    <source>
        <dbReference type="Proteomes" id="UP000194873"/>
    </source>
</evidence>
<dbReference type="RefSeq" id="WP_086597399.1">
    <property type="nucleotide sequence ID" value="NZ_MTSE01000050.1"/>
</dbReference>
<protein>
    <submittedName>
        <fullName evidence="2">Uncharacterized protein</fullName>
    </submittedName>
</protein>
<keyword evidence="1" id="KW-0472">Membrane</keyword>